<sequence>MDWDYGLSNEMTNSTQCLFVDLSGTGTVEFADCHLKYPFLCTSVKTIKDQEYYSTDITEINVASSLSVHEVIYNLTNEECGTSCKSLFSCVYSTYEENNCTLWKDMTYDVYVSYDLSITSGSMTNNSTYIKTSNRVHVILVEEDTVYNNTFSYLTVCEFCPHAEKCNATSFAANITLEVALEIAEDLRKNLTVEKTSLSSYRRRLECADDSRPSSKVFGGFALGVLVGLLVIAIVLDCPTLTRHLRLCNVRNKKYKDLEQS</sequence>
<feature type="transmembrane region" description="Helical" evidence="1">
    <location>
        <begin position="217"/>
        <end position="236"/>
    </location>
</feature>
<keyword evidence="3" id="KW-1185">Reference proteome</keyword>
<dbReference type="Proteomes" id="UP000507470">
    <property type="component" value="Unassembled WGS sequence"/>
</dbReference>
<evidence type="ECO:0000313" key="2">
    <source>
        <dbReference type="EMBL" id="CAC5400961.1"/>
    </source>
</evidence>
<protein>
    <recommendedName>
        <fullName evidence="4">Apple domain-containing protein</fullName>
    </recommendedName>
</protein>
<keyword evidence="1" id="KW-0812">Transmembrane</keyword>
<name>A0A6J8CZI1_MYTCO</name>
<dbReference type="EMBL" id="CACVKT020006353">
    <property type="protein sequence ID" value="CAC5400961.1"/>
    <property type="molecule type" value="Genomic_DNA"/>
</dbReference>
<keyword evidence="1" id="KW-0472">Membrane</keyword>
<dbReference type="OrthoDB" id="6102754at2759"/>
<dbReference type="AlphaFoldDB" id="A0A6J8CZI1"/>
<evidence type="ECO:0008006" key="4">
    <source>
        <dbReference type="Google" id="ProtNLM"/>
    </source>
</evidence>
<reference evidence="2 3" key="1">
    <citation type="submission" date="2020-06" db="EMBL/GenBank/DDBJ databases">
        <authorList>
            <person name="Li R."/>
            <person name="Bekaert M."/>
        </authorList>
    </citation>
    <scope>NUCLEOTIDE SEQUENCE [LARGE SCALE GENOMIC DNA]</scope>
    <source>
        <strain evidence="3">wild</strain>
    </source>
</reference>
<proteinExistence type="predicted"/>
<evidence type="ECO:0000313" key="3">
    <source>
        <dbReference type="Proteomes" id="UP000507470"/>
    </source>
</evidence>
<keyword evidence="1" id="KW-1133">Transmembrane helix</keyword>
<gene>
    <name evidence="2" type="ORF">MCOR_35101</name>
</gene>
<evidence type="ECO:0000256" key="1">
    <source>
        <dbReference type="SAM" id="Phobius"/>
    </source>
</evidence>
<accession>A0A6J8CZI1</accession>
<organism evidence="2 3">
    <name type="scientific">Mytilus coruscus</name>
    <name type="common">Sea mussel</name>
    <dbReference type="NCBI Taxonomy" id="42192"/>
    <lineage>
        <taxon>Eukaryota</taxon>
        <taxon>Metazoa</taxon>
        <taxon>Spiralia</taxon>
        <taxon>Lophotrochozoa</taxon>
        <taxon>Mollusca</taxon>
        <taxon>Bivalvia</taxon>
        <taxon>Autobranchia</taxon>
        <taxon>Pteriomorphia</taxon>
        <taxon>Mytilida</taxon>
        <taxon>Mytiloidea</taxon>
        <taxon>Mytilidae</taxon>
        <taxon>Mytilinae</taxon>
        <taxon>Mytilus</taxon>
    </lineage>
</organism>